<dbReference type="InterPro" id="IPR029032">
    <property type="entry name" value="AhpD-like"/>
</dbReference>
<reference evidence="2 3" key="1">
    <citation type="submission" date="2019-06" db="EMBL/GenBank/DDBJ databases">
        <title>Sequencing the genomes of 1000 actinobacteria strains.</title>
        <authorList>
            <person name="Klenk H.-P."/>
        </authorList>
    </citation>
    <scope>NUCLEOTIDE SEQUENCE [LARGE SCALE GENOMIC DNA]</scope>
    <source>
        <strain evidence="2 3">DSM 43186</strain>
    </source>
</reference>
<accession>A0A543IS17</accession>
<dbReference type="EMBL" id="VFPQ01000001">
    <property type="protein sequence ID" value="TQM73368.1"/>
    <property type="molecule type" value="Genomic_DNA"/>
</dbReference>
<dbReference type="Pfam" id="PF02627">
    <property type="entry name" value="CMD"/>
    <property type="match status" value="1"/>
</dbReference>
<dbReference type="GO" id="GO:0051920">
    <property type="term" value="F:peroxiredoxin activity"/>
    <property type="evidence" value="ECO:0007669"/>
    <property type="project" value="InterPro"/>
</dbReference>
<dbReference type="SUPFAM" id="SSF69118">
    <property type="entry name" value="AhpD-like"/>
    <property type="match status" value="1"/>
</dbReference>
<gene>
    <name evidence="2" type="ORF">FHX40_0006</name>
</gene>
<sequence length="150" mass="16810">MTARMNIAELEPGAYQAMLGLEKYLSRSTLPKSLRYLVELRASQINGCAYCVDMHSRQAKAEGESDARLHAVAVWREAPFFDERERAALELTEAATRLSDGHGVPDDVWQQAAKHFDEHELAQLVVLIATINAWNRIGVTTHMVPESYKG</sequence>
<organism evidence="2 3">
    <name type="scientific">Thermopolyspora flexuosa</name>
    <dbReference type="NCBI Taxonomy" id="103836"/>
    <lineage>
        <taxon>Bacteria</taxon>
        <taxon>Bacillati</taxon>
        <taxon>Actinomycetota</taxon>
        <taxon>Actinomycetes</taxon>
        <taxon>Streptosporangiales</taxon>
        <taxon>Streptosporangiaceae</taxon>
        <taxon>Thermopolyspora</taxon>
    </lineage>
</organism>
<dbReference type="Proteomes" id="UP000319213">
    <property type="component" value="Unassembled WGS sequence"/>
</dbReference>
<comment type="caution">
    <text evidence="2">The sequence shown here is derived from an EMBL/GenBank/DDBJ whole genome shotgun (WGS) entry which is preliminary data.</text>
</comment>
<dbReference type="PANTHER" id="PTHR34846:SF5">
    <property type="entry name" value="CARBOXYMUCONOLACTONE DECARBOXYLASE-LIKE DOMAIN-CONTAINING PROTEIN"/>
    <property type="match status" value="1"/>
</dbReference>
<keyword evidence="3" id="KW-1185">Reference proteome</keyword>
<protein>
    <submittedName>
        <fullName evidence="2">AhpD family alkylhydroperoxidase</fullName>
    </submittedName>
</protein>
<evidence type="ECO:0000259" key="1">
    <source>
        <dbReference type="Pfam" id="PF02627"/>
    </source>
</evidence>
<dbReference type="OrthoDB" id="331146at2"/>
<name>A0A543IS17_9ACTN</name>
<dbReference type="NCBIfam" id="TIGR00778">
    <property type="entry name" value="ahpD_dom"/>
    <property type="match status" value="1"/>
</dbReference>
<dbReference type="InterPro" id="IPR004675">
    <property type="entry name" value="AhpD_core"/>
</dbReference>
<dbReference type="Gene3D" id="1.20.1290.10">
    <property type="entry name" value="AhpD-like"/>
    <property type="match status" value="1"/>
</dbReference>
<evidence type="ECO:0000313" key="3">
    <source>
        <dbReference type="Proteomes" id="UP000319213"/>
    </source>
</evidence>
<dbReference type="PANTHER" id="PTHR34846">
    <property type="entry name" value="4-CARBOXYMUCONOLACTONE DECARBOXYLASE FAMILY PROTEIN (AFU_ORTHOLOGUE AFUA_6G11590)"/>
    <property type="match status" value="1"/>
</dbReference>
<dbReference type="RefSeq" id="WP_142257681.1">
    <property type="nucleotide sequence ID" value="NZ_BMPV01000004.1"/>
</dbReference>
<feature type="domain" description="Carboxymuconolactone decarboxylase-like" evidence="1">
    <location>
        <begin position="12"/>
        <end position="93"/>
    </location>
</feature>
<dbReference type="InterPro" id="IPR003779">
    <property type="entry name" value="CMD-like"/>
</dbReference>
<proteinExistence type="predicted"/>
<keyword evidence="2" id="KW-0575">Peroxidase</keyword>
<dbReference type="AlphaFoldDB" id="A0A543IS17"/>
<evidence type="ECO:0000313" key="2">
    <source>
        <dbReference type="EMBL" id="TQM73368.1"/>
    </source>
</evidence>
<keyword evidence="2" id="KW-0560">Oxidoreductase</keyword>